<evidence type="ECO:0000256" key="7">
    <source>
        <dbReference type="ARBA" id="ARBA00023136"/>
    </source>
</evidence>
<dbReference type="PANTHER" id="PTHR21351">
    <property type="entry name" value="BARDET-BIEDL SYNDROME PROTEIN 5"/>
    <property type="match status" value="1"/>
</dbReference>
<evidence type="ECO:0000259" key="10">
    <source>
        <dbReference type="SMART" id="SM00683"/>
    </source>
</evidence>
<keyword evidence="8" id="KW-0206">Cytoskeleton</keyword>
<dbReference type="GO" id="GO:0036064">
    <property type="term" value="C:ciliary basal body"/>
    <property type="evidence" value="ECO:0007669"/>
    <property type="project" value="TreeGrafter"/>
</dbReference>
<dbReference type="GO" id="GO:0060170">
    <property type="term" value="C:ciliary membrane"/>
    <property type="evidence" value="ECO:0007669"/>
    <property type="project" value="UniProtKB-SubCell"/>
</dbReference>
<feature type="domain" description="BBSome complex member BBS5 PH" evidence="10">
    <location>
        <begin position="164"/>
        <end position="218"/>
    </location>
</feature>
<dbReference type="WBParaSite" id="OFLC_0000106201-mRNA-1">
    <property type="protein sequence ID" value="OFLC_0000106201-mRNA-1"/>
    <property type="gene ID" value="OFLC_0000106201"/>
</dbReference>
<gene>
    <name evidence="11" type="ORF">X798_00875</name>
</gene>
<sequence>MSSKIKTPLLTVWQDRDIRFDMNPRLLRMIPGEHLVDCIDGVEDTKGNCGDKGVLRITNLRLIWHATAIPRINLCIGYNTIDGVTTRIAKTKLRGQAESLYLLAHHTNARFEFIFTCINPSQTKLFTTVIAVHRAYETSKLYRELKMRGALVNDEQHLRILPEEQQCDRFEGVWNLGNDQGTLGVMILTNIRIVWFATMNIKYNVSIPYLQVQDCRIRHSRFGLVLVIGTSVVNREYVLGFRIDPEERLKNAYRTICALQKAYVTRPIFGVQYVRERPGTPQAIGDIVKLVEEDVELDDRPLRSDAYAAYFSDGVVSEQVRPPVYSEELGVAIEQLKPGFTLDDLWKIHVD</sequence>
<dbReference type="EMBL" id="KZ269978">
    <property type="protein sequence ID" value="OZC12353.1"/>
    <property type="molecule type" value="Genomic_DNA"/>
</dbReference>
<evidence type="ECO:0000256" key="2">
    <source>
        <dbReference type="ARBA" id="ARBA00004607"/>
    </source>
</evidence>
<evidence type="ECO:0000256" key="4">
    <source>
        <dbReference type="ARBA" id="ARBA00022475"/>
    </source>
</evidence>
<keyword evidence="5" id="KW-0963">Cytoplasm</keyword>
<accession>A0A183H0Q3</accession>
<dbReference type="InterPro" id="IPR006606">
    <property type="entry name" value="BBL5"/>
</dbReference>
<evidence type="ECO:0000256" key="8">
    <source>
        <dbReference type="ARBA" id="ARBA00023212"/>
    </source>
</evidence>
<dbReference type="SMART" id="SM00683">
    <property type="entry name" value="DM16"/>
    <property type="match status" value="2"/>
</dbReference>
<evidence type="ECO:0000256" key="6">
    <source>
        <dbReference type="ARBA" id="ARBA00023069"/>
    </source>
</evidence>
<dbReference type="InterPro" id="IPR014003">
    <property type="entry name" value="BBS5_PH"/>
</dbReference>
<evidence type="ECO:0000313" key="11">
    <source>
        <dbReference type="EMBL" id="OZC12353.1"/>
    </source>
</evidence>
<evidence type="ECO:0000256" key="3">
    <source>
        <dbReference type="ARBA" id="ARBA00005822"/>
    </source>
</evidence>
<evidence type="ECO:0000313" key="13">
    <source>
        <dbReference type="WBParaSite" id="OFLC_0000106201-mRNA-1"/>
    </source>
</evidence>
<feature type="domain" description="BBSome complex member BBS5 PH" evidence="10">
    <location>
        <begin position="33"/>
        <end position="87"/>
    </location>
</feature>
<comment type="similarity">
    <text evidence="3">Belongs to the BBS5 family.</text>
</comment>
<reference evidence="11 12" key="1">
    <citation type="submission" date="2015-12" db="EMBL/GenBank/DDBJ databases">
        <title>Draft genome of the nematode, Onchocerca flexuosa.</title>
        <authorList>
            <person name="Mitreva M."/>
        </authorList>
    </citation>
    <scope>NUCLEOTIDE SEQUENCE [LARGE SCALE GENOMIC DNA]</scope>
    <source>
        <strain evidence="11">Red Deer</strain>
    </source>
</reference>
<dbReference type="Proteomes" id="UP000242913">
    <property type="component" value="Unassembled WGS sequence"/>
</dbReference>
<dbReference type="GO" id="GO:0032266">
    <property type="term" value="F:phosphatidylinositol-3-phosphate binding"/>
    <property type="evidence" value="ECO:0007669"/>
    <property type="project" value="TreeGrafter"/>
</dbReference>
<keyword evidence="12" id="KW-1185">Reference proteome</keyword>
<evidence type="ECO:0000256" key="5">
    <source>
        <dbReference type="ARBA" id="ARBA00022490"/>
    </source>
</evidence>
<dbReference type="GO" id="GO:0060271">
    <property type="term" value="P:cilium assembly"/>
    <property type="evidence" value="ECO:0007669"/>
    <property type="project" value="TreeGrafter"/>
</dbReference>
<keyword evidence="6" id="KW-0969">Cilium</keyword>
<organism evidence="13">
    <name type="scientific">Onchocerca flexuosa</name>
    <dbReference type="NCBI Taxonomy" id="387005"/>
    <lineage>
        <taxon>Eukaryota</taxon>
        <taxon>Metazoa</taxon>
        <taxon>Ecdysozoa</taxon>
        <taxon>Nematoda</taxon>
        <taxon>Chromadorea</taxon>
        <taxon>Rhabditida</taxon>
        <taxon>Spirurina</taxon>
        <taxon>Spiruromorpha</taxon>
        <taxon>Filarioidea</taxon>
        <taxon>Onchocercidae</taxon>
        <taxon>Onchocerca</taxon>
    </lineage>
</organism>
<comment type="subcellular location">
    <subcellularLocation>
        <location evidence="1">Cell projection</location>
        <location evidence="1">Cilium membrane</location>
    </subcellularLocation>
    <subcellularLocation>
        <location evidence="2">Cytoplasm</location>
        <location evidence="2">Cytoskeleton</location>
        <location evidence="2">Microtubule organizing center</location>
        <location evidence="2">Centrosome</location>
        <location evidence="2">Centriolar satellite</location>
    </subcellularLocation>
</comment>
<dbReference type="Pfam" id="PF07289">
    <property type="entry name" value="BBL5"/>
    <property type="match status" value="1"/>
</dbReference>
<keyword evidence="4" id="KW-1003">Cell membrane</keyword>
<evidence type="ECO:0000256" key="1">
    <source>
        <dbReference type="ARBA" id="ARBA00004309"/>
    </source>
</evidence>
<dbReference type="GO" id="GO:0034464">
    <property type="term" value="C:BBSome"/>
    <property type="evidence" value="ECO:0007669"/>
    <property type="project" value="InterPro"/>
</dbReference>
<name>A0A183H0Q3_9BILA</name>
<keyword evidence="7" id="KW-0472">Membrane</keyword>
<dbReference type="OrthoDB" id="10261999at2759"/>
<dbReference type="AlphaFoldDB" id="A0A183H0Q3"/>
<reference evidence="13" key="2">
    <citation type="submission" date="2016-06" db="UniProtKB">
        <authorList>
            <consortium name="WormBaseParasite"/>
        </authorList>
    </citation>
    <scope>IDENTIFICATION</scope>
</reference>
<dbReference type="PIRSF" id="PIRSF010072">
    <property type="entry name" value="DUF1448"/>
    <property type="match status" value="1"/>
</dbReference>
<proteinExistence type="inferred from homology"/>
<keyword evidence="9" id="KW-0966">Cell projection</keyword>
<evidence type="ECO:0000313" key="12">
    <source>
        <dbReference type="Proteomes" id="UP000242913"/>
    </source>
</evidence>
<dbReference type="InterPro" id="IPR030804">
    <property type="entry name" value="BBS5/fem-3"/>
</dbReference>
<dbReference type="GO" id="GO:0034451">
    <property type="term" value="C:centriolar satellite"/>
    <property type="evidence" value="ECO:0007669"/>
    <property type="project" value="UniProtKB-SubCell"/>
</dbReference>
<dbReference type="PANTHER" id="PTHR21351:SF0">
    <property type="entry name" value="BARDET-BIEDL SYNDROME 5 PROTEIN"/>
    <property type="match status" value="1"/>
</dbReference>
<evidence type="ECO:0000256" key="9">
    <source>
        <dbReference type="ARBA" id="ARBA00023273"/>
    </source>
</evidence>
<protein>
    <submittedName>
        <fullName evidence="13">Bardet-Biedl syndrome 5 protein homolog</fullName>
    </submittedName>
</protein>
<dbReference type="STRING" id="387005.A0A183H0Q3"/>